<gene>
    <name evidence="2" type="ORF">CLV68_3072</name>
</gene>
<evidence type="ECO:0000313" key="2">
    <source>
        <dbReference type="EMBL" id="RLK58601.1"/>
    </source>
</evidence>
<reference evidence="2 3" key="1">
    <citation type="submission" date="2018-10" db="EMBL/GenBank/DDBJ databases">
        <title>Genomic Encyclopedia of Archaeal and Bacterial Type Strains, Phase II (KMG-II): from individual species to whole genera.</title>
        <authorList>
            <person name="Goeker M."/>
        </authorList>
    </citation>
    <scope>NUCLEOTIDE SEQUENCE [LARGE SCALE GENOMIC DNA]</scope>
    <source>
        <strain evidence="2 3">DSM 45657</strain>
    </source>
</reference>
<dbReference type="Proteomes" id="UP000282454">
    <property type="component" value="Unassembled WGS sequence"/>
</dbReference>
<accession>A0A421B2I6</accession>
<name>A0A421B2I6_9PSEU</name>
<keyword evidence="3" id="KW-1185">Reference proteome</keyword>
<proteinExistence type="predicted"/>
<sequence>MAGVVRLIAAGGRCWICGMTSVSGEKLPGRRHKIRLLCRRHDELVFGTPPQPDPAGGEQQPDHG</sequence>
<evidence type="ECO:0000313" key="3">
    <source>
        <dbReference type="Proteomes" id="UP000282454"/>
    </source>
</evidence>
<feature type="region of interest" description="Disordered" evidence="1">
    <location>
        <begin position="45"/>
        <end position="64"/>
    </location>
</feature>
<comment type="caution">
    <text evidence="2">The sequence shown here is derived from an EMBL/GenBank/DDBJ whole genome shotgun (WGS) entry which is preliminary data.</text>
</comment>
<dbReference type="AlphaFoldDB" id="A0A421B2I6"/>
<dbReference type="EMBL" id="RCDD01000002">
    <property type="protein sequence ID" value="RLK58601.1"/>
    <property type="molecule type" value="Genomic_DNA"/>
</dbReference>
<protein>
    <submittedName>
        <fullName evidence="2">Uncharacterized protein</fullName>
    </submittedName>
</protein>
<organism evidence="2 3">
    <name type="scientific">Actinokineospora cianjurensis</name>
    <dbReference type="NCBI Taxonomy" id="585224"/>
    <lineage>
        <taxon>Bacteria</taxon>
        <taxon>Bacillati</taxon>
        <taxon>Actinomycetota</taxon>
        <taxon>Actinomycetes</taxon>
        <taxon>Pseudonocardiales</taxon>
        <taxon>Pseudonocardiaceae</taxon>
        <taxon>Actinokineospora</taxon>
    </lineage>
</organism>
<evidence type="ECO:0000256" key="1">
    <source>
        <dbReference type="SAM" id="MobiDB-lite"/>
    </source>
</evidence>